<proteinExistence type="predicted"/>
<evidence type="ECO:0000256" key="1">
    <source>
        <dbReference type="SAM" id="MobiDB-lite"/>
    </source>
</evidence>
<comment type="caution">
    <text evidence="2">The sequence shown here is derived from an EMBL/GenBank/DDBJ whole genome shotgun (WGS) entry which is preliminary data.</text>
</comment>
<protein>
    <submittedName>
        <fullName evidence="2">Uncharacterized protein</fullName>
    </submittedName>
</protein>
<name>A0AAD7WKX8_9TELE</name>
<organism evidence="2 3">
    <name type="scientific">Aldrovandia affinis</name>
    <dbReference type="NCBI Taxonomy" id="143900"/>
    <lineage>
        <taxon>Eukaryota</taxon>
        <taxon>Metazoa</taxon>
        <taxon>Chordata</taxon>
        <taxon>Craniata</taxon>
        <taxon>Vertebrata</taxon>
        <taxon>Euteleostomi</taxon>
        <taxon>Actinopterygii</taxon>
        <taxon>Neopterygii</taxon>
        <taxon>Teleostei</taxon>
        <taxon>Notacanthiformes</taxon>
        <taxon>Halosauridae</taxon>
        <taxon>Aldrovandia</taxon>
    </lineage>
</organism>
<evidence type="ECO:0000313" key="2">
    <source>
        <dbReference type="EMBL" id="KAJ8399854.1"/>
    </source>
</evidence>
<sequence>MRVISGRRAPLPGDRRTYCLVYSTSAPAEESVYARRGSGEADVRRAMFRPGSPGHILSIADLSYDGLLGTVQENLAERCARNTASTPSLLHGWGVVMLPPSSPLTNGFPQTLPTLQSGAVESCLPGTDPWAECRPPNPPEPGSLGKEDPVTWDTATLSGPGVERLKH</sequence>
<reference evidence="2" key="1">
    <citation type="journal article" date="2023" name="Science">
        <title>Genome structures resolve the early diversification of teleost fishes.</title>
        <authorList>
            <person name="Parey E."/>
            <person name="Louis A."/>
            <person name="Montfort J."/>
            <person name="Bouchez O."/>
            <person name="Roques C."/>
            <person name="Iampietro C."/>
            <person name="Lluch J."/>
            <person name="Castinel A."/>
            <person name="Donnadieu C."/>
            <person name="Desvignes T."/>
            <person name="Floi Bucao C."/>
            <person name="Jouanno E."/>
            <person name="Wen M."/>
            <person name="Mejri S."/>
            <person name="Dirks R."/>
            <person name="Jansen H."/>
            <person name="Henkel C."/>
            <person name="Chen W.J."/>
            <person name="Zahm M."/>
            <person name="Cabau C."/>
            <person name="Klopp C."/>
            <person name="Thompson A.W."/>
            <person name="Robinson-Rechavi M."/>
            <person name="Braasch I."/>
            <person name="Lecointre G."/>
            <person name="Bobe J."/>
            <person name="Postlethwait J.H."/>
            <person name="Berthelot C."/>
            <person name="Roest Crollius H."/>
            <person name="Guiguen Y."/>
        </authorList>
    </citation>
    <scope>NUCLEOTIDE SEQUENCE</scope>
    <source>
        <strain evidence="2">NC1722</strain>
    </source>
</reference>
<dbReference type="Proteomes" id="UP001221898">
    <property type="component" value="Unassembled WGS sequence"/>
</dbReference>
<gene>
    <name evidence="2" type="ORF">AAFF_G00405840</name>
</gene>
<dbReference type="AlphaFoldDB" id="A0AAD7WKX8"/>
<feature type="region of interest" description="Disordered" evidence="1">
    <location>
        <begin position="126"/>
        <end position="167"/>
    </location>
</feature>
<keyword evidence="3" id="KW-1185">Reference proteome</keyword>
<dbReference type="EMBL" id="JAINUG010000080">
    <property type="protein sequence ID" value="KAJ8399854.1"/>
    <property type="molecule type" value="Genomic_DNA"/>
</dbReference>
<evidence type="ECO:0000313" key="3">
    <source>
        <dbReference type="Proteomes" id="UP001221898"/>
    </source>
</evidence>
<accession>A0AAD7WKX8</accession>